<dbReference type="Proteomes" id="UP001062846">
    <property type="component" value="Chromosome 12"/>
</dbReference>
<keyword evidence="2" id="KW-1185">Reference proteome</keyword>
<sequence length="91" mass="10195">MIGNPVSFPFLGTLEILGSPISRQYKDEGTQSEATDCRSAYGSCYTGPRFPIDAGWISFNNPQKSFMSRVFNRLEFLSFSDGGLKVRYLKP</sequence>
<proteinExistence type="predicted"/>
<organism evidence="1 2">
    <name type="scientific">Rhododendron molle</name>
    <name type="common">Chinese azalea</name>
    <name type="synonym">Azalea mollis</name>
    <dbReference type="NCBI Taxonomy" id="49168"/>
    <lineage>
        <taxon>Eukaryota</taxon>
        <taxon>Viridiplantae</taxon>
        <taxon>Streptophyta</taxon>
        <taxon>Embryophyta</taxon>
        <taxon>Tracheophyta</taxon>
        <taxon>Spermatophyta</taxon>
        <taxon>Magnoliopsida</taxon>
        <taxon>eudicotyledons</taxon>
        <taxon>Gunneridae</taxon>
        <taxon>Pentapetalae</taxon>
        <taxon>asterids</taxon>
        <taxon>Ericales</taxon>
        <taxon>Ericaceae</taxon>
        <taxon>Ericoideae</taxon>
        <taxon>Rhodoreae</taxon>
        <taxon>Rhododendron</taxon>
    </lineage>
</organism>
<accession>A0ACC0LKM2</accession>
<comment type="caution">
    <text evidence="1">The sequence shown here is derived from an EMBL/GenBank/DDBJ whole genome shotgun (WGS) entry which is preliminary data.</text>
</comment>
<name>A0ACC0LKM2_RHOML</name>
<protein>
    <submittedName>
        <fullName evidence="1">Uncharacterized protein</fullName>
    </submittedName>
</protein>
<dbReference type="EMBL" id="CM046399">
    <property type="protein sequence ID" value="KAI8528801.1"/>
    <property type="molecule type" value="Genomic_DNA"/>
</dbReference>
<gene>
    <name evidence="1" type="ORF">RHMOL_Rhmol12G0176100</name>
</gene>
<reference evidence="1" key="1">
    <citation type="submission" date="2022-02" db="EMBL/GenBank/DDBJ databases">
        <title>Plant Genome Project.</title>
        <authorList>
            <person name="Zhang R.-G."/>
        </authorList>
    </citation>
    <scope>NUCLEOTIDE SEQUENCE</scope>
    <source>
        <strain evidence="1">AT1</strain>
    </source>
</reference>
<evidence type="ECO:0000313" key="1">
    <source>
        <dbReference type="EMBL" id="KAI8528801.1"/>
    </source>
</evidence>
<evidence type="ECO:0000313" key="2">
    <source>
        <dbReference type="Proteomes" id="UP001062846"/>
    </source>
</evidence>